<feature type="compositionally biased region" description="Acidic residues" evidence="2">
    <location>
        <begin position="59"/>
        <end position="68"/>
    </location>
</feature>
<feature type="region of interest" description="Disordered" evidence="2">
    <location>
        <begin position="1"/>
        <end position="69"/>
    </location>
</feature>
<evidence type="ECO:0000256" key="1">
    <source>
        <dbReference type="SAM" id="Coils"/>
    </source>
</evidence>
<dbReference type="Proteomes" id="UP001287356">
    <property type="component" value="Unassembled WGS sequence"/>
</dbReference>
<name>A0AAE0NCX6_9PEZI</name>
<feature type="compositionally biased region" description="Polar residues" evidence="2">
    <location>
        <begin position="7"/>
        <end position="27"/>
    </location>
</feature>
<feature type="compositionally biased region" description="Basic and acidic residues" evidence="2">
    <location>
        <begin position="28"/>
        <end position="38"/>
    </location>
</feature>
<evidence type="ECO:0000313" key="3">
    <source>
        <dbReference type="EMBL" id="KAK3378793.1"/>
    </source>
</evidence>
<reference evidence="3" key="2">
    <citation type="submission" date="2023-06" db="EMBL/GenBank/DDBJ databases">
        <authorList>
            <consortium name="Lawrence Berkeley National Laboratory"/>
            <person name="Haridas S."/>
            <person name="Hensen N."/>
            <person name="Bonometti L."/>
            <person name="Westerberg I."/>
            <person name="Brannstrom I.O."/>
            <person name="Guillou S."/>
            <person name="Cros-Aarteil S."/>
            <person name="Calhoun S."/>
            <person name="Kuo A."/>
            <person name="Mondo S."/>
            <person name="Pangilinan J."/>
            <person name="Riley R."/>
            <person name="Labutti K."/>
            <person name="Andreopoulos B."/>
            <person name="Lipzen A."/>
            <person name="Chen C."/>
            <person name="Yanf M."/>
            <person name="Daum C."/>
            <person name="Ng V."/>
            <person name="Clum A."/>
            <person name="Steindorff A."/>
            <person name="Ohm R."/>
            <person name="Martin F."/>
            <person name="Silar P."/>
            <person name="Natvig D."/>
            <person name="Lalanne C."/>
            <person name="Gautier V."/>
            <person name="Ament-Velasquez S.L."/>
            <person name="Kruys A."/>
            <person name="Hutchinson M.I."/>
            <person name="Powell A.J."/>
            <person name="Barry K."/>
            <person name="Miller A.N."/>
            <person name="Grigoriev I.V."/>
            <person name="Debuchy R."/>
            <person name="Gladieux P."/>
            <person name="Thoren M.H."/>
            <person name="Johannesson H."/>
        </authorList>
    </citation>
    <scope>NUCLEOTIDE SEQUENCE</scope>
    <source>
        <strain evidence="3">CBS 958.72</strain>
    </source>
</reference>
<accession>A0AAE0NCX6</accession>
<feature type="coiled-coil region" evidence="1">
    <location>
        <begin position="85"/>
        <end position="133"/>
    </location>
</feature>
<keyword evidence="1" id="KW-0175">Coiled coil</keyword>
<sequence>MLLSSRALVQSSPSNTTTNALSSSQKRVQFEEPEKPEEFEQTSNALFSPTKPRKKARMEDDDEDEDEPVIFQVKRKTGIEEDEVIPALKAEIDVLKDQAAEGEEEPNDLRAGIRKLNDEIKELKKTIQAMSNDRTMFLSRANEVSARFTNIAVLKEVVDAQHLLNEIKVALNRGREGTYDLEGELEVNVAQYIWQLPKKSSNGRIPYKIDGKEHEDEAIIRGHNLFIVPTTGPIQGRGSDLRV</sequence>
<reference evidence="3" key="1">
    <citation type="journal article" date="2023" name="Mol. Phylogenet. Evol.">
        <title>Genome-scale phylogeny and comparative genomics of the fungal order Sordariales.</title>
        <authorList>
            <person name="Hensen N."/>
            <person name="Bonometti L."/>
            <person name="Westerberg I."/>
            <person name="Brannstrom I.O."/>
            <person name="Guillou S."/>
            <person name="Cros-Aarteil S."/>
            <person name="Calhoun S."/>
            <person name="Haridas S."/>
            <person name="Kuo A."/>
            <person name="Mondo S."/>
            <person name="Pangilinan J."/>
            <person name="Riley R."/>
            <person name="LaButti K."/>
            <person name="Andreopoulos B."/>
            <person name="Lipzen A."/>
            <person name="Chen C."/>
            <person name="Yan M."/>
            <person name="Daum C."/>
            <person name="Ng V."/>
            <person name="Clum A."/>
            <person name="Steindorff A."/>
            <person name="Ohm R.A."/>
            <person name="Martin F."/>
            <person name="Silar P."/>
            <person name="Natvig D.O."/>
            <person name="Lalanne C."/>
            <person name="Gautier V."/>
            <person name="Ament-Velasquez S.L."/>
            <person name="Kruys A."/>
            <person name="Hutchinson M.I."/>
            <person name="Powell A.J."/>
            <person name="Barry K."/>
            <person name="Miller A.N."/>
            <person name="Grigoriev I.V."/>
            <person name="Debuchy R."/>
            <person name="Gladieux P."/>
            <person name="Hiltunen Thoren M."/>
            <person name="Johannesson H."/>
        </authorList>
    </citation>
    <scope>NUCLEOTIDE SEQUENCE</scope>
    <source>
        <strain evidence="3">CBS 958.72</strain>
    </source>
</reference>
<keyword evidence="4" id="KW-1185">Reference proteome</keyword>
<gene>
    <name evidence="3" type="ORF">B0T24DRAFT_589419</name>
</gene>
<evidence type="ECO:0000313" key="4">
    <source>
        <dbReference type="Proteomes" id="UP001287356"/>
    </source>
</evidence>
<dbReference type="EMBL" id="JAULSN010000002">
    <property type="protein sequence ID" value="KAK3378793.1"/>
    <property type="molecule type" value="Genomic_DNA"/>
</dbReference>
<comment type="caution">
    <text evidence="3">The sequence shown here is derived from an EMBL/GenBank/DDBJ whole genome shotgun (WGS) entry which is preliminary data.</text>
</comment>
<proteinExistence type="predicted"/>
<evidence type="ECO:0000256" key="2">
    <source>
        <dbReference type="SAM" id="MobiDB-lite"/>
    </source>
</evidence>
<organism evidence="3 4">
    <name type="scientific">Lasiosphaeria ovina</name>
    <dbReference type="NCBI Taxonomy" id="92902"/>
    <lineage>
        <taxon>Eukaryota</taxon>
        <taxon>Fungi</taxon>
        <taxon>Dikarya</taxon>
        <taxon>Ascomycota</taxon>
        <taxon>Pezizomycotina</taxon>
        <taxon>Sordariomycetes</taxon>
        <taxon>Sordariomycetidae</taxon>
        <taxon>Sordariales</taxon>
        <taxon>Lasiosphaeriaceae</taxon>
        <taxon>Lasiosphaeria</taxon>
    </lineage>
</organism>
<protein>
    <submittedName>
        <fullName evidence="3">Uncharacterized protein</fullName>
    </submittedName>
</protein>
<dbReference type="AlphaFoldDB" id="A0AAE0NCX6"/>